<evidence type="ECO:0000313" key="3">
    <source>
        <dbReference type="Proteomes" id="UP000740926"/>
    </source>
</evidence>
<reference evidence="2 3" key="1">
    <citation type="journal article" date="2020" name="Microb. Genom.">
        <title>Genetic diversity of clinical and environmental Mucorales isolates obtained from an investigation of mucormycosis cases among solid organ transplant recipients.</title>
        <authorList>
            <person name="Nguyen M.H."/>
            <person name="Kaul D."/>
            <person name="Muto C."/>
            <person name="Cheng S.J."/>
            <person name="Richter R.A."/>
            <person name="Bruno V.M."/>
            <person name="Liu G."/>
            <person name="Beyhan S."/>
            <person name="Sundermann A.J."/>
            <person name="Mounaud S."/>
            <person name="Pasculle A.W."/>
            <person name="Nierman W.C."/>
            <person name="Driscoll E."/>
            <person name="Cumbie R."/>
            <person name="Clancy C.J."/>
            <person name="Dupont C.L."/>
        </authorList>
    </citation>
    <scope>NUCLEOTIDE SEQUENCE [LARGE SCALE GENOMIC DNA]</scope>
    <source>
        <strain evidence="2 3">GL24</strain>
    </source>
</reference>
<feature type="compositionally biased region" description="Low complexity" evidence="1">
    <location>
        <begin position="139"/>
        <end position="149"/>
    </location>
</feature>
<sequence length="200" mass="21140">MLRLQQPPAAGPGGTEHRHLQAVQAFATRLLHHLVALTAQTLAFAPEERRVAVQHVAIDRAGMQIAGEVGIAAIAEPVAVDPVHALRAALQSGAGGEHQHAVVAERCGDAAQYRAHRVQRAGAFQRQQRLHPRGHPDQRPASASSRVRAASLPSALPASGLSPVSSRRSCSTLPSMPSLTICTPCCASRSPKNHCSWPGM</sequence>
<accession>A0A9P7CCE9</accession>
<evidence type="ECO:0000313" key="2">
    <source>
        <dbReference type="EMBL" id="KAG1545918.1"/>
    </source>
</evidence>
<feature type="region of interest" description="Disordered" evidence="1">
    <location>
        <begin position="124"/>
        <end position="149"/>
    </location>
</feature>
<dbReference type="AlphaFoldDB" id="A0A9P7CCE9"/>
<name>A0A9P7CCE9_9FUNG</name>
<comment type="caution">
    <text evidence="2">The sequence shown here is derived from an EMBL/GenBank/DDBJ whole genome shotgun (WGS) entry which is preliminary data.</text>
</comment>
<proteinExistence type="predicted"/>
<protein>
    <submittedName>
        <fullName evidence="2">Uncharacterized protein</fullName>
    </submittedName>
</protein>
<evidence type="ECO:0000256" key="1">
    <source>
        <dbReference type="SAM" id="MobiDB-lite"/>
    </source>
</evidence>
<gene>
    <name evidence="2" type="ORF">G6F50_013699</name>
</gene>
<dbReference type="Proteomes" id="UP000740926">
    <property type="component" value="Unassembled WGS sequence"/>
</dbReference>
<keyword evidence="3" id="KW-1185">Reference proteome</keyword>
<organism evidence="2 3">
    <name type="scientific">Rhizopus delemar</name>
    <dbReference type="NCBI Taxonomy" id="936053"/>
    <lineage>
        <taxon>Eukaryota</taxon>
        <taxon>Fungi</taxon>
        <taxon>Fungi incertae sedis</taxon>
        <taxon>Mucoromycota</taxon>
        <taxon>Mucoromycotina</taxon>
        <taxon>Mucoromycetes</taxon>
        <taxon>Mucorales</taxon>
        <taxon>Mucorineae</taxon>
        <taxon>Rhizopodaceae</taxon>
        <taxon>Rhizopus</taxon>
    </lineage>
</organism>
<dbReference type="EMBL" id="JAANIU010005714">
    <property type="protein sequence ID" value="KAG1545918.1"/>
    <property type="molecule type" value="Genomic_DNA"/>
</dbReference>